<dbReference type="AlphaFoldDB" id="A0A0V1LS00"/>
<comment type="caution">
    <text evidence="1">The sequence shown here is derived from an EMBL/GenBank/DDBJ whole genome shotgun (WGS) entry which is preliminary data.</text>
</comment>
<proteinExistence type="predicted"/>
<evidence type="ECO:0000313" key="1">
    <source>
        <dbReference type="EMBL" id="KRZ61954.1"/>
    </source>
</evidence>
<protein>
    <submittedName>
        <fullName evidence="1">Uncharacterized protein</fullName>
    </submittedName>
</protein>
<accession>A0A0V1LS00</accession>
<dbReference type="EMBL" id="JYDW01000013">
    <property type="protein sequence ID" value="KRZ61954.1"/>
    <property type="molecule type" value="Genomic_DNA"/>
</dbReference>
<dbReference type="OrthoDB" id="159395at2759"/>
<keyword evidence="2" id="KW-1185">Reference proteome</keyword>
<organism evidence="1 2">
    <name type="scientific">Trichinella nativa</name>
    <dbReference type="NCBI Taxonomy" id="6335"/>
    <lineage>
        <taxon>Eukaryota</taxon>
        <taxon>Metazoa</taxon>
        <taxon>Ecdysozoa</taxon>
        <taxon>Nematoda</taxon>
        <taxon>Enoplea</taxon>
        <taxon>Dorylaimia</taxon>
        <taxon>Trichinellida</taxon>
        <taxon>Trichinellidae</taxon>
        <taxon>Trichinella</taxon>
    </lineage>
</organism>
<reference evidence="1 2" key="1">
    <citation type="submission" date="2015-05" db="EMBL/GenBank/DDBJ databases">
        <title>Evolution of Trichinella species and genotypes.</title>
        <authorList>
            <person name="Korhonen P.K."/>
            <person name="Edoardo P."/>
            <person name="Giuseppe L.R."/>
            <person name="Gasser R.B."/>
        </authorList>
    </citation>
    <scope>NUCLEOTIDE SEQUENCE [LARGE SCALE GENOMIC DNA]</scope>
    <source>
        <strain evidence="1">ISS10</strain>
    </source>
</reference>
<sequence length="64" mass="7690">MKLKCIEFRNYFGKKIKATFLITYKMCNSLLTIPLFTLQKRLCKCNYYGHKIQLPFLHRSVKTN</sequence>
<dbReference type="Proteomes" id="UP000054721">
    <property type="component" value="Unassembled WGS sequence"/>
</dbReference>
<dbReference type="STRING" id="6335.A0A0V1LS00"/>
<gene>
    <name evidence="1" type="ORF">T02_12021</name>
</gene>
<evidence type="ECO:0000313" key="2">
    <source>
        <dbReference type="Proteomes" id="UP000054721"/>
    </source>
</evidence>
<name>A0A0V1LS00_9BILA</name>